<protein>
    <recommendedName>
        <fullName evidence="4">Zn(2)-C6 fungal-type domain-containing protein</fullName>
    </recommendedName>
</protein>
<dbReference type="EMBL" id="KV700128">
    <property type="protein sequence ID" value="OCF32837.1"/>
    <property type="molecule type" value="Genomic_DNA"/>
</dbReference>
<dbReference type="InterPro" id="IPR001138">
    <property type="entry name" value="Zn2Cys6_DnaBD"/>
</dbReference>
<feature type="region of interest" description="Disordered" evidence="3">
    <location>
        <begin position="1"/>
        <end position="47"/>
    </location>
</feature>
<dbReference type="GO" id="GO:0005634">
    <property type="term" value="C:nucleus"/>
    <property type="evidence" value="ECO:0007669"/>
    <property type="project" value="UniProtKB-SubCell"/>
</dbReference>
<dbReference type="OrthoDB" id="4934715at2759"/>
<feature type="compositionally biased region" description="Low complexity" evidence="3">
    <location>
        <begin position="265"/>
        <end position="282"/>
    </location>
</feature>
<dbReference type="SUPFAM" id="SSF57701">
    <property type="entry name" value="Zn2/Cys6 DNA-binding domain"/>
    <property type="match status" value="1"/>
</dbReference>
<feature type="compositionally biased region" description="Pro residues" evidence="3">
    <location>
        <begin position="1"/>
        <end position="12"/>
    </location>
</feature>
<evidence type="ECO:0000259" key="4">
    <source>
        <dbReference type="PROSITE" id="PS50048"/>
    </source>
</evidence>
<evidence type="ECO:0000256" key="3">
    <source>
        <dbReference type="SAM" id="MobiDB-lite"/>
    </source>
</evidence>
<sequence>MIRPRVPSPSPISSPRDPLEPSTEVNGKANADNITSSTSTAHPAKRVKRSRAVLVCNRCKALKTKCDLGRPCGSCVKAKVVDKCVYEPFRGSISQGASGSGDRRESNGISKVADDGDMDVSPAVSGPGPSTAQHRLSSIESRLAGIESLLTAKISPSHRSFTLQQHSDQDMDEGEEWHYLLSQLPSKDLAKHLLGRFFLADTLFRLTHAPSMRKHFDARYPTAISLEARSTPGDLASFFASLTMTLVIGCLIEQRIDGELRTHQSGPISPSTSAGSPSTTSSVTLADTLSRLYERFLKLSEDLVLSRTPQAKSHETQYYHVLASNLRIERALLHHSSSITEAWLDSGRIRNIALLLEFHVDPAELKSPPTPFWAEMRRRTWVQLDLGDKIITQRLRLPSGGLRSAVRKPTLIADDLLHEDITQDEIDAQGILHIPPHTRIDVELSPSYMNKPVEWAYVECKSNTAHLFSDWQSCLPSSPNQTVNLEAIKRICHMEDQLYRYIPIQFRFETLSDPSARQDHLTGPNRPSWILAQTCVHNLGIAGAVLSTYQPLLSLPVTSSDNAQIIQIAFERSLSAAHRLIVTAEVYVWHITIRWPEGKATFSWNMGSKIFLAGATLALAAIQHGPKHNSWKGWMDDLTSSVGLMNVLVDHTARFQDPSKGETADQKALDILRRLSERAKSPYVFESDRQAKSTRFCDPYTGTATAGVSGDSALPTPQSSTAAQEEDKVIDPYTTREVTAMASPDHPQTQAGPSPLTNQNQPQIQDSYQHPAHHVHLYQSMPFGSTEAPTPRPMSYSDANTGTIMAPGMGAGAGEILPDFGIGQNFSLEDLEALLKEVYGAPQMA</sequence>
<dbReference type="Proteomes" id="UP000092666">
    <property type="component" value="Unassembled WGS sequence"/>
</dbReference>
<accession>A0A1B9GP88</accession>
<feature type="domain" description="Zn(2)-C6 fungal-type" evidence="4">
    <location>
        <begin position="55"/>
        <end position="86"/>
    </location>
</feature>
<dbReference type="PROSITE" id="PS50048">
    <property type="entry name" value="ZN2_CY6_FUNGAL_2"/>
    <property type="match status" value="1"/>
</dbReference>
<evidence type="ECO:0000313" key="5">
    <source>
        <dbReference type="EMBL" id="OCF32837.1"/>
    </source>
</evidence>
<feature type="region of interest" description="Disordered" evidence="3">
    <location>
        <begin position="262"/>
        <end position="282"/>
    </location>
</feature>
<dbReference type="CDD" id="cd12148">
    <property type="entry name" value="fungal_TF_MHR"/>
    <property type="match status" value="1"/>
</dbReference>
<feature type="compositionally biased region" description="Polar residues" evidence="3">
    <location>
        <begin position="746"/>
        <end position="761"/>
    </location>
</feature>
<comment type="subcellular location">
    <subcellularLocation>
        <location evidence="1">Nucleus</location>
    </subcellularLocation>
</comment>
<gene>
    <name evidence="5" type="ORF">I316_05473</name>
</gene>
<dbReference type="SMART" id="SM00066">
    <property type="entry name" value="GAL4"/>
    <property type="match status" value="1"/>
</dbReference>
<dbReference type="STRING" id="1296120.A0A1B9GP88"/>
<dbReference type="InterPro" id="IPR036864">
    <property type="entry name" value="Zn2-C6_fun-type_DNA-bd_sf"/>
</dbReference>
<feature type="compositionally biased region" description="Polar residues" evidence="3">
    <location>
        <begin position="32"/>
        <end position="41"/>
    </location>
</feature>
<dbReference type="GO" id="GO:0008270">
    <property type="term" value="F:zinc ion binding"/>
    <property type="evidence" value="ECO:0007669"/>
    <property type="project" value="InterPro"/>
</dbReference>
<dbReference type="PANTHER" id="PTHR31001">
    <property type="entry name" value="UNCHARACTERIZED TRANSCRIPTIONAL REGULATORY PROTEIN"/>
    <property type="match status" value="1"/>
</dbReference>
<dbReference type="AlphaFoldDB" id="A0A1B9GP88"/>
<dbReference type="GO" id="GO:0000981">
    <property type="term" value="F:DNA-binding transcription factor activity, RNA polymerase II-specific"/>
    <property type="evidence" value="ECO:0007669"/>
    <property type="project" value="InterPro"/>
</dbReference>
<reference evidence="6" key="2">
    <citation type="submission" date="2013-12" db="EMBL/GenBank/DDBJ databases">
        <title>Evolution of pathogenesis and genome organization in the Tremellales.</title>
        <authorList>
            <person name="Cuomo C."/>
            <person name="Litvintseva A."/>
            <person name="Heitman J."/>
            <person name="Chen Y."/>
            <person name="Sun S."/>
            <person name="Springer D."/>
            <person name="Dromer F."/>
            <person name="Young S."/>
            <person name="Zeng Q."/>
            <person name="Chapman S."/>
            <person name="Gujja S."/>
            <person name="Saif S."/>
            <person name="Birren B."/>
        </authorList>
    </citation>
    <scope>NUCLEOTIDE SEQUENCE [LARGE SCALE GENOMIC DNA]</scope>
    <source>
        <strain evidence="6">BCC8398</strain>
    </source>
</reference>
<dbReference type="PANTHER" id="PTHR31001:SF89">
    <property type="entry name" value="ZN(2)-C6 FUNGAL-TYPE DOMAIN-CONTAINING PROTEIN"/>
    <property type="match status" value="1"/>
</dbReference>
<dbReference type="PROSITE" id="PS00463">
    <property type="entry name" value="ZN2_CY6_FUNGAL_1"/>
    <property type="match status" value="1"/>
</dbReference>
<keyword evidence="2" id="KW-0539">Nucleus</keyword>
<feature type="region of interest" description="Disordered" evidence="3">
    <location>
        <begin position="704"/>
        <end position="727"/>
    </location>
</feature>
<dbReference type="Gene3D" id="4.10.240.10">
    <property type="entry name" value="Zn(2)-C6 fungal-type DNA-binding domain"/>
    <property type="match status" value="1"/>
</dbReference>
<name>A0A1B9GP88_9TREE</name>
<keyword evidence="6" id="KW-1185">Reference proteome</keyword>
<evidence type="ECO:0000256" key="1">
    <source>
        <dbReference type="ARBA" id="ARBA00004123"/>
    </source>
</evidence>
<evidence type="ECO:0000256" key="2">
    <source>
        <dbReference type="ARBA" id="ARBA00023242"/>
    </source>
</evidence>
<proteinExistence type="predicted"/>
<dbReference type="InterPro" id="IPR050613">
    <property type="entry name" value="Sec_Metabolite_Reg"/>
</dbReference>
<feature type="region of interest" description="Disordered" evidence="3">
    <location>
        <begin position="92"/>
        <end position="136"/>
    </location>
</feature>
<reference evidence="5 6" key="1">
    <citation type="submission" date="2013-07" db="EMBL/GenBank/DDBJ databases">
        <title>The Genome Sequence of Cryptococcus heveanensis BCC8398.</title>
        <authorList>
            <consortium name="The Broad Institute Genome Sequencing Platform"/>
            <person name="Cuomo C."/>
            <person name="Litvintseva A."/>
            <person name="Chen Y."/>
            <person name="Heitman J."/>
            <person name="Sun S."/>
            <person name="Springer D."/>
            <person name="Dromer F."/>
            <person name="Young S.K."/>
            <person name="Zeng Q."/>
            <person name="Gargeya S."/>
            <person name="Fitzgerald M."/>
            <person name="Abouelleil A."/>
            <person name="Alvarado L."/>
            <person name="Berlin A.M."/>
            <person name="Chapman S.B."/>
            <person name="Dewar J."/>
            <person name="Goldberg J."/>
            <person name="Griggs A."/>
            <person name="Gujja S."/>
            <person name="Hansen M."/>
            <person name="Howarth C."/>
            <person name="Imamovic A."/>
            <person name="Larimer J."/>
            <person name="McCowan C."/>
            <person name="Murphy C."/>
            <person name="Pearson M."/>
            <person name="Priest M."/>
            <person name="Roberts A."/>
            <person name="Saif S."/>
            <person name="Shea T."/>
            <person name="Sykes S."/>
            <person name="Wortman J."/>
            <person name="Nusbaum C."/>
            <person name="Birren B."/>
        </authorList>
    </citation>
    <scope>NUCLEOTIDE SEQUENCE [LARGE SCALE GENOMIC DNA]</scope>
    <source>
        <strain evidence="5 6">BCC8398</strain>
    </source>
</reference>
<dbReference type="CDD" id="cd00067">
    <property type="entry name" value="GAL4"/>
    <property type="match status" value="1"/>
</dbReference>
<feature type="region of interest" description="Disordered" evidence="3">
    <location>
        <begin position="741"/>
        <end position="761"/>
    </location>
</feature>
<organism evidence="5 6">
    <name type="scientific">Kwoniella heveanensis BCC8398</name>
    <dbReference type="NCBI Taxonomy" id="1296120"/>
    <lineage>
        <taxon>Eukaryota</taxon>
        <taxon>Fungi</taxon>
        <taxon>Dikarya</taxon>
        <taxon>Basidiomycota</taxon>
        <taxon>Agaricomycotina</taxon>
        <taxon>Tremellomycetes</taxon>
        <taxon>Tremellales</taxon>
        <taxon>Cryptococcaceae</taxon>
        <taxon>Kwoniella</taxon>
    </lineage>
</organism>
<dbReference type="Pfam" id="PF00172">
    <property type="entry name" value="Zn_clus"/>
    <property type="match status" value="1"/>
</dbReference>
<evidence type="ECO:0000313" key="6">
    <source>
        <dbReference type="Proteomes" id="UP000092666"/>
    </source>
</evidence>